<dbReference type="OrthoDB" id="307812at2157"/>
<sequence length="211" mass="21997">MRPRVLLFGALGTLATVLAAVAVFASGVVEAIGPLAGLASALGEVDRRQLLLLASAVVGLFVSVVSWRATASASGEADAFDAATAGPPESVTSGRQRLTAAGIERDIDAAVRGNDGANRHVHDRLGETVARAYARSVGCSVAEARTAVRTGEWTDDRTAAATLADDDGPTHSLWSRLRLWLDPEGERQRRFESAVRAAARLVGDDPAGGER</sequence>
<dbReference type="EMBL" id="FOZK01000001">
    <property type="protein sequence ID" value="SFR89072.1"/>
    <property type="molecule type" value="Genomic_DNA"/>
</dbReference>
<dbReference type="RefSeq" id="WP_089813684.1">
    <property type="nucleotide sequence ID" value="NZ_FOZK01000001.1"/>
</dbReference>
<accession>A0A1I6KCX1</accession>
<evidence type="ECO:0000313" key="2">
    <source>
        <dbReference type="EMBL" id="SFR89072.1"/>
    </source>
</evidence>
<dbReference type="Pfam" id="PF23933">
    <property type="entry name" value="DUF7269"/>
    <property type="match status" value="1"/>
</dbReference>
<evidence type="ECO:0000256" key="1">
    <source>
        <dbReference type="SAM" id="Phobius"/>
    </source>
</evidence>
<organism evidence="2 3">
    <name type="scientific">Halomicrobium zhouii</name>
    <dbReference type="NCBI Taxonomy" id="767519"/>
    <lineage>
        <taxon>Archaea</taxon>
        <taxon>Methanobacteriati</taxon>
        <taxon>Methanobacteriota</taxon>
        <taxon>Stenosarchaea group</taxon>
        <taxon>Halobacteria</taxon>
        <taxon>Halobacteriales</taxon>
        <taxon>Haloarculaceae</taxon>
        <taxon>Halomicrobium</taxon>
    </lineage>
</organism>
<dbReference type="Proteomes" id="UP000199062">
    <property type="component" value="Unassembled WGS sequence"/>
</dbReference>
<protein>
    <submittedName>
        <fullName evidence="2">Uncharacterized protein</fullName>
    </submittedName>
</protein>
<dbReference type="InterPro" id="IPR055693">
    <property type="entry name" value="DUF7269"/>
</dbReference>
<proteinExistence type="predicted"/>
<gene>
    <name evidence="2" type="ORF">SAMN05216559_0573</name>
</gene>
<keyword evidence="1" id="KW-0472">Membrane</keyword>
<dbReference type="AlphaFoldDB" id="A0A1I6KCX1"/>
<evidence type="ECO:0000313" key="3">
    <source>
        <dbReference type="Proteomes" id="UP000199062"/>
    </source>
</evidence>
<keyword evidence="3" id="KW-1185">Reference proteome</keyword>
<name>A0A1I6KCX1_9EURY</name>
<keyword evidence="1" id="KW-0812">Transmembrane</keyword>
<feature type="transmembrane region" description="Helical" evidence="1">
    <location>
        <begin position="49"/>
        <end position="67"/>
    </location>
</feature>
<dbReference type="STRING" id="767519.SAMN05216559_0573"/>
<keyword evidence="1" id="KW-1133">Transmembrane helix</keyword>
<reference evidence="2 3" key="1">
    <citation type="submission" date="2016-10" db="EMBL/GenBank/DDBJ databases">
        <authorList>
            <person name="de Groot N.N."/>
        </authorList>
    </citation>
    <scope>NUCLEOTIDE SEQUENCE [LARGE SCALE GENOMIC DNA]</scope>
    <source>
        <strain evidence="2 3">CGMCC 1.10457</strain>
    </source>
</reference>